<feature type="domain" description="Thioredoxin" evidence="3">
    <location>
        <begin position="18"/>
        <end position="156"/>
    </location>
</feature>
<dbReference type="Pfam" id="PF00578">
    <property type="entry name" value="AhpC-TSA"/>
    <property type="match status" value="1"/>
</dbReference>
<keyword evidence="2" id="KW-0732">Signal</keyword>
<dbReference type="GO" id="GO:0015036">
    <property type="term" value="F:disulfide oxidoreductase activity"/>
    <property type="evidence" value="ECO:0007669"/>
    <property type="project" value="UniProtKB-ARBA"/>
</dbReference>
<dbReference type="EMBL" id="MUIE01000293">
    <property type="protein sequence ID" value="OQX33471.1"/>
    <property type="molecule type" value="Genomic_DNA"/>
</dbReference>
<evidence type="ECO:0000313" key="4">
    <source>
        <dbReference type="EMBL" id="OQX33471.1"/>
    </source>
</evidence>
<dbReference type="PROSITE" id="PS51352">
    <property type="entry name" value="THIOREDOXIN_2"/>
    <property type="match status" value="1"/>
</dbReference>
<name>A0A657PN62_9GAMM</name>
<dbReference type="PANTHER" id="PTHR42852">
    <property type="entry name" value="THIOL:DISULFIDE INTERCHANGE PROTEIN DSBE"/>
    <property type="match status" value="1"/>
</dbReference>
<evidence type="ECO:0000313" key="7">
    <source>
        <dbReference type="Proteomes" id="UP000250928"/>
    </source>
</evidence>
<evidence type="ECO:0000256" key="1">
    <source>
        <dbReference type="ARBA" id="ARBA00023284"/>
    </source>
</evidence>
<feature type="signal peptide" evidence="2">
    <location>
        <begin position="1"/>
        <end position="22"/>
    </location>
</feature>
<dbReference type="Gene3D" id="3.40.30.10">
    <property type="entry name" value="Glutaredoxin"/>
    <property type="match status" value="1"/>
</dbReference>
<dbReference type="PANTHER" id="PTHR42852:SF18">
    <property type="entry name" value="CHROMOSOME UNDETERMINED SCAFFOLD_47, WHOLE GENOME SHOTGUN SEQUENCE"/>
    <property type="match status" value="1"/>
</dbReference>
<keyword evidence="6" id="KW-1185">Reference proteome</keyword>
<dbReference type="CDD" id="cd02966">
    <property type="entry name" value="TlpA_like_family"/>
    <property type="match status" value="1"/>
</dbReference>
<gene>
    <name evidence="4" type="ORF">B0D84_04575</name>
    <name evidence="5" type="ORF">C3L24_08280</name>
</gene>
<dbReference type="InterPro" id="IPR017937">
    <property type="entry name" value="Thioredoxin_CS"/>
</dbReference>
<dbReference type="InterPro" id="IPR000866">
    <property type="entry name" value="AhpC/TSA"/>
</dbReference>
<sequence length="156" mass="17693">MRTVQFWIAGLCFALVLQSALAEPVDFSLPTLDGKLVKLSDYRGKWVVVNYWATWCPPCVAEMPELDAFHREHKDQDAVVVGVNLERIGLERLSEFVEMQEVSYPIMHSASSFKTALGRVKVMPTTYIVSPQGELVAREEGMVDKEMLEGFLNRQQ</sequence>
<dbReference type="GO" id="GO:0016209">
    <property type="term" value="F:antioxidant activity"/>
    <property type="evidence" value="ECO:0007669"/>
    <property type="project" value="InterPro"/>
</dbReference>
<evidence type="ECO:0000256" key="2">
    <source>
        <dbReference type="SAM" id="SignalP"/>
    </source>
</evidence>
<dbReference type="InterPro" id="IPR013766">
    <property type="entry name" value="Thioredoxin_domain"/>
</dbReference>
<keyword evidence="1" id="KW-0676">Redox-active center</keyword>
<evidence type="ECO:0000313" key="5">
    <source>
        <dbReference type="EMBL" id="PUE01262.1"/>
    </source>
</evidence>
<proteinExistence type="predicted"/>
<comment type="caution">
    <text evidence="4">The sequence shown here is derived from an EMBL/GenBank/DDBJ whole genome shotgun (WGS) entry which is preliminary data.</text>
</comment>
<evidence type="ECO:0000313" key="6">
    <source>
        <dbReference type="Proteomes" id="UP000243361"/>
    </source>
</evidence>
<protein>
    <submittedName>
        <fullName evidence="4">Thiol-disulfide oxidoreductase</fullName>
    </submittedName>
    <submittedName>
        <fullName evidence="5">TlpA family protein disulfide reductase</fullName>
    </submittedName>
</protein>
<dbReference type="Proteomes" id="UP000243361">
    <property type="component" value="Unassembled WGS sequence"/>
</dbReference>
<dbReference type="EMBL" id="PQCO01000204">
    <property type="protein sequence ID" value="PUE01262.1"/>
    <property type="molecule type" value="Genomic_DNA"/>
</dbReference>
<dbReference type="PROSITE" id="PS00194">
    <property type="entry name" value="THIOREDOXIN_1"/>
    <property type="match status" value="1"/>
</dbReference>
<feature type="chain" id="PRO_5044098027" evidence="2">
    <location>
        <begin position="23"/>
        <end position="156"/>
    </location>
</feature>
<organism evidence="4 6">
    <name type="scientific">Candidatus Sedimenticola endophacoides</name>
    <dbReference type="NCBI Taxonomy" id="2548426"/>
    <lineage>
        <taxon>Bacteria</taxon>
        <taxon>Pseudomonadati</taxon>
        <taxon>Pseudomonadota</taxon>
        <taxon>Gammaproteobacteria</taxon>
        <taxon>Chromatiales</taxon>
        <taxon>Sedimenticolaceae</taxon>
        <taxon>Sedimenticola</taxon>
    </lineage>
</organism>
<reference evidence="5 7" key="2">
    <citation type="submission" date="2018-01" db="EMBL/GenBank/DDBJ databases">
        <title>Novel co-symbiosis in the lucinid bivalve Phacoides pectinatus.</title>
        <authorList>
            <person name="Lim S.J."/>
            <person name="Davis B.G."/>
            <person name="Gill D.E."/>
            <person name="Engel A.S."/>
            <person name="Anderson L.C."/>
            <person name="Campbell B.J."/>
        </authorList>
    </citation>
    <scope>NUCLEOTIDE SEQUENCE [LARGE SCALE GENOMIC DNA]</scope>
    <source>
        <strain evidence="5">N3_P5</strain>
    </source>
</reference>
<dbReference type="InterPro" id="IPR036249">
    <property type="entry name" value="Thioredoxin-like_sf"/>
</dbReference>
<dbReference type="AlphaFoldDB" id="A0A657PN62"/>
<dbReference type="InterPro" id="IPR050553">
    <property type="entry name" value="Thioredoxin_ResA/DsbE_sf"/>
</dbReference>
<reference evidence="4 6" key="1">
    <citation type="submission" date="2017-02" db="EMBL/GenBank/DDBJ databases">
        <title>Novel co-symbiosis in the unique lucinid bivalve Phacoides pectinatus.</title>
        <authorList>
            <person name="Lim S.J."/>
            <person name="Davis B.G."/>
            <person name="Gill D.E."/>
            <person name="Engel A.S."/>
            <person name="Anderson L.C."/>
            <person name="Campbell B.J."/>
        </authorList>
    </citation>
    <scope>NUCLEOTIDE SEQUENCE [LARGE SCALE GENOMIC DNA]</scope>
    <source>
        <strain evidence="4">LUC13016_P6</strain>
    </source>
</reference>
<accession>A0A657PN62</accession>
<dbReference type="Proteomes" id="UP000250928">
    <property type="component" value="Unassembled WGS sequence"/>
</dbReference>
<evidence type="ECO:0000259" key="3">
    <source>
        <dbReference type="PROSITE" id="PS51352"/>
    </source>
</evidence>
<dbReference type="SUPFAM" id="SSF52833">
    <property type="entry name" value="Thioredoxin-like"/>
    <property type="match status" value="1"/>
</dbReference>